<dbReference type="HOGENOM" id="CLU_049635_0_0_1"/>
<keyword evidence="2" id="KW-1185">Reference proteome</keyword>
<protein>
    <recommendedName>
        <fullName evidence="3">BTB domain-containing protein</fullName>
    </recommendedName>
</protein>
<reference evidence="2" key="1">
    <citation type="journal article" date="2011" name="Proc. Natl. Acad. Sci. U.S.A.">
        <title>Obligate biotrophy features unraveled by the genomic analysis of rust fungi.</title>
        <authorList>
            <person name="Duplessis S."/>
            <person name="Cuomo C.A."/>
            <person name="Lin Y.-C."/>
            <person name="Aerts A."/>
            <person name="Tisserant E."/>
            <person name="Veneault-Fourrey C."/>
            <person name="Joly D.L."/>
            <person name="Hacquard S."/>
            <person name="Amselem J."/>
            <person name="Cantarel B.L."/>
            <person name="Chiu R."/>
            <person name="Coutinho P.M."/>
            <person name="Feau N."/>
            <person name="Field M."/>
            <person name="Frey P."/>
            <person name="Gelhaye E."/>
            <person name="Goldberg J."/>
            <person name="Grabherr M.G."/>
            <person name="Kodira C.D."/>
            <person name="Kohler A."/>
            <person name="Kuees U."/>
            <person name="Lindquist E.A."/>
            <person name="Lucas S.M."/>
            <person name="Mago R."/>
            <person name="Mauceli E."/>
            <person name="Morin E."/>
            <person name="Murat C."/>
            <person name="Pangilinan J.L."/>
            <person name="Park R."/>
            <person name="Pearson M."/>
            <person name="Quesneville H."/>
            <person name="Rouhier N."/>
            <person name="Sakthikumar S."/>
            <person name="Salamov A.A."/>
            <person name="Schmutz J."/>
            <person name="Selles B."/>
            <person name="Shapiro H."/>
            <person name="Tanguay P."/>
            <person name="Tuskan G.A."/>
            <person name="Henrissat B."/>
            <person name="Van de Peer Y."/>
            <person name="Rouze P."/>
            <person name="Ellis J.G."/>
            <person name="Dodds P.N."/>
            <person name="Schein J.E."/>
            <person name="Zhong S."/>
            <person name="Hamelin R.C."/>
            <person name="Grigoriev I.V."/>
            <person name="Szabo L.J."/>
            <person name="Martin F."/>
        </authorList>
    </citation>
    <scope>NUCLEOTIDE SEQUENCE [LARGE SCALE GENOMIC DNA]</scope>
    <source>
        <strain evidence="2">98AG31 / pathotype 3-4-7</strain>
    </source>
</reference>
<dbReference type="InterPro" id="IPR011333">
    <property type="entry name" value="SKP1/BTB/POZ_sf"/>
</dbReference>
<evidence type="ECO:0000313" key="2">
    <source>
        <dbReference type="Proteomes" id="UP000001072"/>
    </source>
</evidence>
<gene>
    <name evidence="1" type="ORF">MELLADRAFT_89049</name>
</gene>
<proteinExistence type="predicted"/>
<dbReference type="VEuPathDB" id="FungiDB:MELLADRAFT_89049"/>
<accession>F4R6T7</accession>
<name>F4R6T7_MELLP</name>
<dbReference type="Gene3D" id="3.30.710.10">
    <property type="entry name" value="Potassium Channel Kv1.1, Chain A"/>
    <property type="match status" value="1"/>
</dbReference>
<dbReference type="RefSeq" id="XP_007404774.1">
    <property type="nucleotide sequence ID" value="XM_007404712.1"/>
</dbReference>
<sequence>MAEHRTVTTQGKFNCYSWLPMSELTRDSVIAVITDYDEHHLHHPHRDPPKHIFKSKCPHEFHMRRKETTETTNVGKRRVVDADELIVELSDSVRTMYAGWSMKWEFQTATGRNRGSAVQVIQQGMTTLHGEPLDLKTLTVGKPMVVRKLLEEAVDTTLYFQIVWTREDPGSGLIALRRLMAQTRAKMVEAFKSPSIDITRLVFDSKRSGTPKHLYVYSNVLRQFEYFEKCHSPEYSETQHLDRSADHDERTYCGDSDEEWDLDSEEDFEPEKNTAFKATIHVKDVSRRTYRAFIDYAICGALHFAPLLSAYGQYYQETSLTAAKTGKKKQPTSWPVWAKAHSTTHTDVTGCKTFTSPKSLYRLADMLIIPELKEICHKQIIESLEKSTVIAELQSPLFEQHRELRLAAYKSMQKNWRTFSGSELVPLFTCLPEEEAVIVVNYLLKEP</sequence>
<dbReference type="AlphaFoldDB" id="F4R6T7"/>
<dbReference type="GeneID" id="18935070"/>
<evidence type="ECO:0008006" key="3">
    <source>
        <dbReference type="Google" id="ProtNLM"/>
    </source>
</evidence>
<dbReference type="InParanoid" id="F4R6T7"/>
<dbReference type="Proteomes" id="UP000001072">
    <property type="component" value="Unassembled WGS sequence"/>
</dbReference>
<organism evidence="2">
    <name type="scientific">Melampsora larici-populina (strain 98AG31 / pathotype 3-4-7)</name>
    <name type="common">Poplar leaf rust fungus</name>
    <dbReference type="NCBI Taxonomy" id="747676"/>
    <lineage>
        <taxon>Eukaryota</taxon>
        <taxon>Fungi</taxon>
        <taxon>Dikarya</taxon>
        <taxon>Basidiomycota</taxon>
        <taxon>Pucciniomycotina</taxon>
        <taxon>Pucciniomycetes</taxon>
        <taxon>Pucciniales</taxon>
        <taxon>Melampsoraceae</taxon>
        <taxon>Melampsora</taxon>
    </lineage>
</organism>
<dbReference type="KEGG" id="mlr:MELLADRAFT_89049"/>
<evidence type="ECO:0000313" key="1">
    <source>
        <dbReference type="EMBL" id="EGG12399.1"/>
    </source>
</evidence>
<dbReference type="OrthoDB" id="6359816at2759"/>
<dbReference type="EMBL" id="GL883091">
    <property type="protein sequence ID" value="EGG12399.1"/>
    <property type="molecule type" value="Genomic_DNA"/>
</dbReference>